<sequence>MHLARDRQSASGRCRKCSVGESEGYARQSAEVCPATKQHKTSAENAGQNGPGESYGEKRMISSTTTNILRAVISELQTPVVAVLLVLMAVTVVMTGSFICEFFTEHRKLSEKIPELIERINRAEFSELPGLIEESGLLKRQKAAVRKLLQEQSMTRTSREAYAAQLLFDEEEHYHRYIRWPEAILRLGPMFGLLGTLIPLGPGLMALGKGDTMALSKSLLVAFDTTAAGVIIAAVAFVIFQIRRHWYRSYAQGLESVMEVILEKEEPEVAHAER</sequence>
<dbReference type="PANTHER" id="PTHR30625:SF3">
    <property type="entry name" value="TOL-PAL SYSTEM PROTEIN TOLQ"/>
    <property type="match status" value="1"/>
</dbReference>
<accession>A0A6L5Y7J2</accession>
<dbReference type="GO" id="GO:0017038">
    <property type="term" value="P:protein import"/>
    <property type="evidence" value="ECO:0007669"/>
    <property type="project" value="TreeGrafter"/>
</dbReference>
<evidence type="ECO:0000256" key="7">
    <source>
        <dbReference type="SAM" id="MobiDB-lite"/>
    </source>
</evidence>
<keyword evidence="4 8" id="KW-1133">Transmembrane helix</keyword>
<feature type="transmembrane region" description="Helical" evidence="8">
    <location>
        <begin position="80"/>
        <end position="103"/>
    </location>
</feature>
<keyword evidence="2" id="KW-1003">Cell membrane</keyword>
<dbReference type="Pfam" id="PF01618">
    <property type="entry name" value="MotA_ExbB"/>
    <property type="match status" value="1"/>
</dbReference>
<dbReference type="PANTHER" id="PTHR30625">
    <property type="entry name" value="PROTEIN TOLQ"/>
    <property type="match status" value="1"/>
</dbReference>
<comment type="caution">
    <text evidence="10">The sequence shown here is derived from an EMBL/GenBank/DDBJ whole genome shotgun (WGS) entry which is preliminary data.</text>
</comment>
<organism evidence="10 11">
    <name type="scientific">Hornefia butyriciproducens</name>
    <dbReference type="NCBI Taxonomy" id="2652293"/>
    <lineage>
        <taxon>Bacteria</taxon>
        <taxon>Bacillati</taxon>
        <taxon>Bacillota</taxon>
        <taxon>Clostridia</taxon>
        <taxon>Peptostreptococcales</taxon>
        <taxon>Anaerovoracaceae</taxon>
        <taxon>Hornefia</taxon>
    </lineage>
</organism>
<feature type="transmembrane region" description="Helical" evidence="8">
    <location>
        <begin position="183"/>
        <end position="207"/>
    </location>
</feature>
<evidence type="ECO:0000256" key="6">
    <source>
        <dbReference type="RuleBase" id="RU004057"/>
    </source>
</evidence>
<dbReference type="InterPro" id="IPR050790">
    <property type="entry name" value="ExbB/TolQ_transport"/>
</dbReference>
<evidence type="ECO:0000256" key="2">
    <source>
        <dbReference type="ARBA" id="ARBA00022475"/>
    </source>
</evidence>
<comment type="subcellular location">
    <subcellularLocation>
        <location evidence="1">Cell membrane</location>
        <topology evidence="1">Multi-pass membrane protein</topology>
    </subcellularLocation>
    <subcellularLocation>
        <location evidence="6">Membrane</location>
        <topology evidence="6">Multi-pass membrane protein</topology>
    </subcellularLocation>
</comment>
<evidence type="ECO:0000256" key="1">
    <source>
        <dbReference type="ARBA" id="ARBA00004651"/>
    </source>
</evidence>
<evidence type="ECO:0000256" key="3">
    <source>
        <dbReference type="ARBA" id="ARBA00022692"/>
    </source>
</evidence>
<keyword evidence="3 8" id="KW-0812">Transmembrane</keyword>
<evidence type="ECO:0000313" key="11">
    <source>
        <dbReference type="Proteomes" id="UP000474676"/>
    </source>
</evidence>
<keyword evidence="11" id="KW-1185">Reference proteome</keyword>
<proteinExistence type="inferred from homology"/>
<reference evidence="10 11" key="1">
    <citation type="submission" date="2019-08" db="EMBL/GenBank/DDBJ databases">
        <title>In-depth cultivation of the pig gut microbiome towards novel bacterial diversity and tailored functional studies.</title>
        <authorList>
            <person name="Wylensek D."/>
            <person name="Hitch T.C.A."/>
            <person name="Clavel T."/>
        </authorList>
    </citation>
    <scope>NUCLEOTIDE SEQUENCE [LARGE SCALE GENOMIC DNA]</scope>
    <source>
        <strain evidence="10 11">WCA-MUC-591-APC-3H</strain>
    </source>
</reference>
<dbReference type="GO" id="GO:0005886">
    <property type="term" value="C:plasma membrane"/>
    <property type="evidence" value="ECO:0007669"/>
    <property type="project" value="UniProtKB-SubCell"/>
</dbReference>
<feature type="region of interest" description="Disordered" evidence="7">
    <location>
        <begin position="36"/>
        <end position="57"/>
    </location>
</feature>
<comment type="similarity">
    <text evidence="6">Belongs to the exbB/tolQ family.</text>
</comment>
<evidence type="ECO:0000313" key="10">
    <source>
        <dbReference type="EMBL" id="MST51992.1"/>
    </source>
</evidence>
<feature type="transmembrane region" description="Helical" evidence="8">
    <location>
        <begin position="219"/>
        <end position="240"/>
    </location>
</feature>
<name>A0A6L5Y7J2_9FIRM</name>
<dbReference type="InterPro" id="IPR002898">
    <property type="entry name" value="MotA_ExbB_proton_chnl"/>
</dbReference>
<dbReference type="AlphaFoldDB" id="A0A6L5Y7J2"/>
<gene>
    <name evidence="10" type="ORF">FYJ64_06645</name>
</gene>
<dbReference type="Proteomes" id="UP000474676">
    <property type="component" value="Unassembled WGS sequence"/>
</dbReference>
<evidence type="ECO:0000256" key="8">
    <source>
        <dbReference type="SAM" id="Phobius"/>
    </source>
</evidence>
<evidence type="ECO:0000256" key="5">
    <source>
        <dbReference type="ARBA" id="ARBA00023136"/>
    </source>
</evidence>
<evidence type="ECO:0000256" key="4">
    <source>
        <dbReference type="ARBA" id="ARBA00022989"/>
    </source>
</evidence>
<keyword evidence="6" id="KW-0813">Transport</keyword>
<keyword evidence="5 8" id="KW-0472">Membrane</keyword>
<evidence type="ECO:0000259" key="9">
    <source>
        <dbReference type="Pfam" id="PF01618"/>
    </source>
</evidence>
<feature type="domain" description="MotA/TolQ/ExbB proton channel" evidence="9">
    <location>
        <begin position="145"/>
        <end position="248"/>
    </location>
</feature>
<protein>
    <recommendedName>
        <fullName evidence="9">MotA/TolQ/ExbB proton channel domain-containing protein</fullName>
    </recommendedName>
</protein>
<dbReference type="EMBL" id="VUMZ01000005">
    <property type="protein sequence ID" value="MST51992.1"/>
    <property type="molecule type" value="Genomic_DNA"/>
</dbReference>
<keyword evidence="6" id="KW-0653">Protein transport</keyword>